<evidence type="ECO:0000313" key="3">
    <source>
        <dbReference type="EMBL" id="KAB7852801.1"/>
    </source>
</evidence>
<keyword evidence="2" id="KW-1133">Transmembrane helix</keyword>
<organism evidence="3 4">
    <name type="scientific">Streptomyces mobaraensis</name>
    <name type="common">Streptoverticillium mobaraense</name>
    <dbReference type="NCBI Taxonomy" id="35621"/>
    <lineage>
        <taxon>Bacteria</taxon>
        <taxon>Bacillati</taxon>
        <taxon>Actinomycetota</taxon>
        <taxon>Actinomycetes</taxon>
        <taxon>Kitasatosporales</taxon>
        <taxon>Streptomycetaceae</taxon>
        <taxon>Streptomyces</taxon>
    </lineage>
</organism>
<dbReference type="OrthoDB" id="4277223at2"/>
<accession>A0A5N5WIC0</accession>
<feature type="transmembrane region" description="Helical" evidence="2">
    <location>
        <begin position="166"/>
        <end position="184"/>
    </location>
</feature>
<evidence type="ECO:0000256" key="1">
    <source>
        <dbReference type="SAM" id="MobiDB-lite"/>
    </source>
</evidence>
<feature type="transmembrane region" description="Helical" evidence="2">
    <location>
        <begin position="60"/>
        <end position="83"/>
    </location>
</feature>
<proteinExistence type="predicted"/>
<dbReference type="RefSeq" id="WP_152262144.1">
    <property type="nucleotide sequence ID" value="NZ_VOKX01000001.1"/>
</dbReference>
<keyword evidence="2" id="KW-0812">Transmembrane</keyword>
<gene>
    <name evidence="3" type="ORF">FRZ00_00935</name>
</gene>
<protein>
    <submittedName>
        <fullName evidence="3">Uncharacterized protein</fullName>
    </submittedName>
</protein>
<dbReference type="AlphaFoldDB" id="A0A5N5WIC0"/>
<sequence length="197" mass="20991">MSFGQQNNPYGPPQQQPGYAYPQQAPYPGQPYAPFPQQGGYHGMPPVPAEMPGLTKAARIFMWVIAAVHVAVAGVMIAGYAAVKHEEGKHTGETVTTRNGDTVDAETAFGFARGLLAFLAILALVFAIIGIILAIRYAKGGNGVRVGSIVYASFAIISGLFTAPAYGLGLLTLVMAILTIVFCAKRASAEWFQRPRY</sequence>
<feature type="region of interest" description="Disordered" evidence="1">
    <location>
        <begin position="1"/>
        <end position="23"/>
    </location>
</feature>
<keyword evidence="2" id="KW-0472">Membrane</keyword>
<evidence type="ECO:0000256" key="2">
    <source>
        <dbReference type="SAM" id="Phobius"/>
    </source>
</evidence>
<name>A0A5N5WIC0_STRMB</name>
<dbReference type="EMBL" id="VOKX01000001">
    <property type="protein sequence ID" value="KAB7852801.1"/>
    <property type="molecule type" value="Genomic_DNA"/>
</dbReference>
<feature type="transmembrane region" description="Helical" evidence="2">
    <location>
        <begin position="142"/>
        <end position="160"/>
    </location>
</feature>
<keyword evidence="4" id="KW-1185">Reference proteome</keyword>
<comment type="caution">
    <text evidence="3">The sequence shown here is derived from an EMBL/GenBank/DDBJ whole genome shotgun (WGS) entry which is preliminary data.</text>
</comment>
<dbReference type="Proteomes" id="UP000327000">
    <property type="component" value="Unassembled WGS sequence"/>
</dbReference>
<reference evidence="3 4" key="1">
    <citation type="journal article" date="2019" name="Microb. Cell Fact.">
        <title>Exploring novel herbicidin analogues by transcriptional regulator overexpression and MS/MS molecular networking.</title>
        <authorList>
            <person name="Shi Y."/>
            <person name="Gu R."/>
            <person name="Li Y."/>
            <person name="Wang X."/>
            <person name="Ren W."/>
            <person name="Li X."/>
            <person name="Wang L."/>
            <person name="Xie Y."/>
            <person name="Hong B."/>
        </authorList>
    </citation>
    <scope>NUCLEOTIDE SEQUENCE [LARGE SCALE GENOMIC DNA]</scope>
    <source>
        <strain evidence="3 4">US-43</strain>
    </source>
</reference>
<evidence type="ECO:0000313" key="4">
    <source>
        <dbReference type="Proteomes" id="UP000327000"/>
    </source>
</evidence>
<feature type="transmembrane region" description="Helical" evidence="2">
    <location>
        <begin position="115"/>
        <end position="135"/>
    </location>
</feature>